<reference evidence="4 5" key="1">
    <citation type="submission" date="2019-12" db="EMBL/GenBank/DDBJ databases">
        <title>Strain KN286 was isolated from seawater, which was collected from Caroline Seamount in the tropical western Pacific.</title>
        <authorList>
            <person name="Wang Q."/>
        </authorList>
    </citation>
    <scope>NUCLEOTIDE SEQUENCE [LARGE SCALE GENOMIC DNA]</scope>
    <source>
        <strain evidence="4 5">KN286</strain>
    </source>
</reference>
<keyword evidence="2" id="KW-0472">Membrane</keyword>
<evidence type="ECO:0000313" key="4">
    <source>
        <dbReference type="EMBL" id="MXU65492.1"/>
    </source>
</evidence>
<dbReference type="RefSeq" id="WP_160854020.1">
    <property type="nucleotide sequence ID" value="NZ_WUWG01000003.1"/>
</dbReference>
<comment type="caution">
    <text evidence="4">The sequence shown here is derived from an EMBL/GenBank/DDBJ whole genome shotgun (WGS) entry which is preliminary data.</text>
</comment>
<keyword evidence="2" id="KW-0812">Transmembrane</keyword>
<dbReference type="InterPro" id="IPR036680">
    <property type="entry name" value="SPOR-like_sf"/>
</dbReference>
<protein>
    <recommendedName>
        <fullName evidence="3">SPOR domain-containing protein</fullName>
    </recommendedName>
</protein>
<dbReference type="GO" id="GO:0042834">
    <property type="term" value="F:peptidoglycan binding"/>
    <property type="evidence" value="ECO:0007669"/>
    <property type="project" value="InterPro"/>
</dbReference>
<sequence>MQDEFIDESDHAATRGGLGGLMVTAARFGLAILSVSLVVGIVIWSYRLGVRDASELPVIRAAEGPARERPIDPGGTQTANQGLAVNDVLASDTPPSVSADTSTAPAPTALAEEDVPGAALDTTVPVPVLANPDEATASATAALATASGPTPLEAEASDSSALDASEADEEVVEVTPDPRFPRPVSRPATLSGGAPAQQSEIANLIAGNLAEPVAETGTEVPAGDALIQIGAYASADVADAQWDLIRRENSDLLGSKAKIIEETRIGGQTLFRLRARGFASMAETEAICAALQARKVPCIATRAE</sequence>
<proteinExistence type="predicted"/>
<keyword evidence="2" id="KW-1133">Transmembrane helix</keyword>
<dbReference type="Proteomes" id="UP000436016">
    <property type="component" value="Unassembled WGS sequence"/>
</dbReference>
<evidence type="ECO:0000256" key="2">
    <source>
        <dbReference type="SAM" id="Phobius"/>
    </source>
</evidence>
<keyword evidence="5" id="KW-1185">Reference proteome</keyword>
<feature type="domain" description="SPOR" evidence="3">
    <location>
        <begin position="219"/>
        <end position="304"/>
    </location>
</feature>
<dbReference type="InterPro" id="IPR007730">
    <property type="entry name" value="SPOR-like_dom"/>
</dbReference>
<dbReference type="EMBL" id="WUWG01000003">
    <property type="protein sequence ID" value="MXU65492.1"/>
    <property type="molecule type" value="Genomic_DNA"/>
</dbReference>
<evidence type="ECO:0000256" key="1">
    <source>
        <dbReference type="SAM" id="MobiDB-lite"/>
    </source>
</evidence>
<feature type="compositionally biased region" description="Low complexity" evidence="1">
    <location>
        <begin position="148"/>
        <end position="164"/>
    </location>
</feature>
<dbReference type="Gene3D" id="3.30.70.1070">
    <property type="entry name" value="Sporulation related repeat"/>
    <property type="match status" value="1"/>
</dbReference>
<feature type="region of interest" description="Disordered" evidence="1">
    <location>
        <begin position="148"/>
        <end position="196"/>
    </location>
</feature>
<name>A0A6B0TW66_9RHOB</name>
<feature type="transmembrane region" description="Helical" evidence="2">
    <location>
        <begin position="25"/>
        <end position="46"/>
    </location>
</feature>
<accession>A0A6B0TW66</accession>
<evidence type="ECO:0000313" key="5">
    <source>
        <dbReference type="Proteomes" id="UP000436016"/>
    </source>
</evidence>
<organism evidence="4 5">
    <name type="scientific">Oceanomicrobium pacificus</name>
    <dbReference type="NCBI Taxonomy" id="2692916"/>
    <lineage>
        <taxon>Bacteria</taxon>
        <taxon>Pseudomonadati</taxon>
        <taxon>Pseudomonadota</taxon>
        <taxon>Alphaproteobacteria</taxon>
        <taxon>Rhodobacterales</taxon>
        <taxon>Paracoccaceae</taxon>
        <taxon>Oceanomicrobium</taxon>
    </lineage>
</organism>
<gene>
    <name evidence="4" type="ORF">GSH16_08525</name>
</gene>
<dbReference type="AlphaFoldDB" id="A0A6B0TW66"/>
<dbReference type="Pfam" id="PF05036">
    <property type="entry name" value="SPOR"/>
    <property type="match status" value="1"/>
</dbReference>
<dbReference type="PROSITE" id="PS51724">
    <property type="entry name" value="SPOR"/>
    <property type="match status" value="1"/>
</dbReference>
<evidence type="ECO:0000259" key="3">
    <source>
        <dbReference type="PROSITE" id="PS51724"/>
    </source>
</evidence>